<feature type="transmembrane region" description="Helical" evidence="8">
    <location>
        <begin position="410"/>
        <end position="429"/>
    </location>
</feature>
<dbReference type="PANTHER" id="PTHR42002:SF2">
    <property type="entry name" value="ANAEROBIC C4-DICARBOXYLATE TRANSPORTER DCUC-RELATED"/>
    <property type="match status" value="1"/>
</dbReference>
<dbReference type="Pfam" id="PF03606">
    <property type="entry name" value="DcuC"/>
    <property type="match status" value="1"/>
</dbReference>
<evidence type="ECO:0000256" key="5">
    <source>
        <dbReference type="ARBA" id="ARBA00022692"/>
    </source>
</evidence>
<evidence type="ECO:0000313" key="13">
    <source>
        <dbReference type="EMBL" id="QWQ20350.1"/>
    </source>
</evidence>
<reference evidence="12 14" key="1">
    <citation type="submission" date="2017-07" db="EMBL/GenBank/DDBJ databases">
        <title>blaIMP-27 on transferable plasmids in Proteus mirabilis and Providencia rettgeri.</title>
        <authorList>
            <person name="Potter R."/>
        </authorList>
    </citation>
    <scope>NUCLEOTIDE SEQUENCE [LARGE SCALE GENOMIC DNA]</scope>
    <source>
        <strain evidence="12 14">PR1</strain>
    </source>
</reference>
<proteinExistence type="inferred from homology"/>
<evidence type="ECO:0000256" key="7">
    <source>
        <dbReference type="ARBA" id="ARBA00023136"/>
    </source>
</evidence>
<reference evidence="10" key="4">
    <citation type="submission" date="2021-07" db="EMBL/GenBank/DDBJ databases">
        <authorList>
            <person name="Stanton E."/>
        </authorList>
    </citation>
    <scope>NUCLEOTIDE SEQUENCE</scope>
    <source>
        <strain evidence="10">2021EL-01139</strain>
    </source>
</reference>
<comment type="subcellular location">
    <subcellularLocation>
        <location evidence="1">Cell membrane</location>
        <topology evidence="1">Multi-pass membrane protein</topology>
    </subcellularLocation>
</comment>
<dbReference type="Proteomes" id="UP000216001">
    <property type="component" value="Unassembled WGS sequence"/>
</dbReference>
<sequence length="456" mass="49236">MTGLIIAALVTALVVYLLARGYKPQPVLLLGGLLLLLLTASLDLNSLLPENKTTHFKYFDIFQIFTDIMSSRLAGLGLTLMAIAGFSRYMEHVGASRALFAIFEKPLKTIKSPYLLLVISFLVTQVLVIFIPSHAGLGMLLMVTMYPILIRSGISPLSALAVIGCCQFIDHGPGSGNVIMAAKTADIEPAVYFVQHQLPVTIPIIIAVAITHFFVQRWWDKREGFVFDLSKIDTIKEDGGNKVPLSYALLPVIPLILIIGFSPLLHPYIKLEVTTAMIISTVIALIFEYVRLRDAKAVMDSFMLFFEGMGKQFVLVVSLIVSGEFFANGLLKSGAVDTLISAAQDAGFGIGAMIIVMSAILALAAFLMGSGNAAFFSFAALTPKIAAFLKVDVVTLILPMQIMTSFGRTVSPITAAIVAIAGIAGVSPFQIVKRTAIPMAVAAIVNLVVTFYFLYF</sequence>
<evidence type="ECO:0000313" key="9">
    <source>
        <dbReference type="EMBL" id="CAB5705677.1"/>
    </source>
</evidence>
<evidence type="ECO:0000256" key="8">
    <source>
        <dbReference type="SAM" id="Phobius"/>
    </source>
</evidence>
<comment type="similarity">
    <text evidence="2">Belongs to the DcuC/DcuD transporter (TC 2.A.61) family.</text>
</comment>
<dbReference type="AlphaFoldDB" id="A0A2W0GR50"/>
<dbReference type="Proteomes" id="UP001159001">
    <property type="component" value="Unassembled WGS sequence"/>
</dbReference>
<dbReference type="EMBL" id="CAHPSF010000008">
    <property type="protein sequence ID" value="CAB5705677.1"/>
    <property type="molecule type" value="Genomic_DNA"/>
</dbReference>
<dbReference type="EMBL" id="JAOWIN010000016">
    <property type="protein sequence ID" value="MDI9094670.1"/>
    <property type="molecule type" value="Genomic_DNA"/>
</dbReference>
<feature type="transmembrane region" description="Helical" evidence="8">
    <location>
        <begin position="302"/>
        <end position="326"/>
    </location>
</feature>
<dbReference type="EMBL" id="CP076405">
    <property type="protein sequence ID" value="QWQ20350.1"/>
    <property type="molecule type" value="Genomic_DNA"/>
</dbReference>
<evidence type="ECO:0000256" key="6">
    <source>
        <dbReference type="ARBA" id="ARBA00022989"/>
    </source>
</evidence>
<evidence type="ECO:0000313" key="12">
    <source>
        <dbReference type="EMBL" id="OZS74623.1"/>
    </source>
</evidence>
<dbReference type="EMBL" id="JAHWLI010000140">
    <property type="protein sequence ID" value="MBW3119005.1"/>
    <property type="molecule type" value="Genomic_DNA"/>
</dbReference>
<feature type="transmembrane region" description="Helical" evidence="8">
    <location>
        <begin position="29"/>
        <end position="48"/>
    </location>
</feature>
<feature type="transmembrane region" description="Helical" evidence="8">
    <location>
        <begin position="436"/>
        <end position="455"/>
    </location>
</feature>
<protein>
    <submittedName>
        <fullName evidence="12">C4-dicarboxylate ABC transporter</fullName>
    </submittedName>
    <submittedName>
        <fullName evidence="10">C4-dicarboxylate transporter DcuC</fullName>
    </submittedName>
    <submittedName>
        <fullName evidence="9">Cryptic C4-dicarboxylate transporter DcuD</fullName>
    </submittedName>
</protein>
<organism evidence="12 14">
    <name type="scientific">Providencia rettgeri</name>
    <dbReference type="NCBI Taxonomy" id="587"/>
    <lineage>
        <taxon>Bacteria</taxon>
        <taxon>Pseudomonadati</taxon>
        <taxon>Pseudomonadota</taxon>
        <taxon>Gammaproteobacteria</taxon>
        <taxon>Enterobacterales</taxon>
        <taxon>Morganellaceae</taxon>
        <taxon>Providencia</taxon>
    </lineage>
</organism>
<dbReference type="InterPro" id="IPR004669">
    <property type="entry name" value="C4_dicarb_anaerob_car"/>
</dbReference>
<reference evidence="11" key="5">
    <citation type="submission" date="2022-10" db="EMBL/GenBank/DDBJ databases">
        <title>Bacterial isolates recovered from the One Health project in Brazil.</title>
        <authorList>
            <person name="Valiatti T.B."/>
            <person name="Santos F."/>
            <person name="Cayo R."/>
            <person name="Gales A.C."/>
        </authorList>
    </citation>
    <scope>NUCLEOTIDE SEQUENCE</scope>
    <source>
        <strain evidence="11">PVR188</strain>
    </source>
</reference>
<dbReference type="Proteomes" id="UP000834611">
    <property type="component" value="Unassembled WGS sequence"/>
</dbReference>
<dbReference type="GeneID" id="92276511"/>
<dbReference type="GO" id="GO:0015556">
    <property type="term" value="F:C4-dicarboxylate transmembrane transporter activity"/>
    <property type="evidence" value="ECO:0007669"/>
    <property type="project" value="InterPro"/>
</dbReference>
<name>A0A2W0GR50_PRORE</name>
<dbReference type="Proteomes" id="UP001155882">
    <property type="component" value="Unassembled WGS sequence"/>
</dbReference>
<keyword evidence="5 8" id="KW-0812">Transmembrane</keyword>
<gene>
    <name evidence="9" type="primary">dcuD_2</name>
    <name evidence="10" type="synonym">dcuC</name>
    <name evidence="12" type="ORF">CHI95_10050</name>
    <name evidence="9" type="ORF">GHA_03070</name>
    <name evidence="13" type="ORF">KOF27_17410</name>
    <name evidence="10" type="ORF">KYI77_21475</name>
    <name evidence="11" type="ORF">OGX73_18835</name>
</gene>
<keyword evidence="4" id="KW-1003">Cell membrane</keyword>
<dbReference type="GO" id="GO:0005886">
    <property type="term" value="C:plasma membrane"/>
    <property type="evidence" value="ECO:0007669"/>
    <property type="project" value="UniProtKB-SubCell"/>
</dbReference>
<dbReference type="NCBIfam" id="NF037994">
    <property type="entry name" value="DcuC_1"/>
    <property type="match status" value="1"/>
</dbReference>
<accession>A0A2W0GR50</accession>
<evidence type="ECO:0000313" key="14">
    <source>
        <dbReference type="Proteomes" id="UP000216001"/>
    </source>
</evidence>
<evidence type="ECO:0000256" key="3">
    <source>
        <dbReference type="ARBA" id="ARBA00022448"/>
    </source>
</evidence>
<keyword evidence="3" id="KW-0813">Transport</keyword>
<feature type="transmembrane region" description="Helical" evidence="8">
    <location>
        <begin position="374"/>
        <end position="398"/>
    </location>
</feature>
<reference evidence="13" key="3">
    <citation type="submission" date="2021-06" db="EMBL/GenBank/DDBJ databases">
        <title>Emergence of genetically related NDM-1-producing Providencia rettgeri strains in Argentina.</title>
        <authorList>
            <person name="Pasteran F."/>
            <person name="Meo A."/>
            <person name="Gomez S."/>
            <person name="Derdoy L."/>
            <person name="Albronoz E."/>
            <person name="Faccone D."/>
            <person name="Guerriero L."/>
            <person name="Archuby D."/>
            <person name="Tarzia A."/>
            <person name="Lopez M."/>
            <person name="Corso A."/>
        </authorList>
    </citation>
    <scope>NUCLEOTIDE SEQUENCE</scope>
    <source>
        <strain evidence="13">PreM15628</strain>
    </source>
</reference>
<dbReference type="Proteomes" id="UP000682358">
    <property type="component" value="Chromosome"/>
</dbReference>
<evidence type="ECO:0000313" key="10">
    <source>
        <dbReference type="EMBL" id="MBW3119005.1"/>
    </source>
</evidence>
<dbReference type="InterPro" id="IPR018385">
    <property type="entry name" value="C4_dicarb_anaerob_car-like"/>
</dbReference>
<evidence type="ECO:0000256" key="1">
    <source>
        <dbReference type="ARBA" id="ARBA00004651"/>
    </source>
</evidence>
<keyword evidence="7 8" id="KW-0472">Membrane</keyword>
<evidence type="ECO:0000313" key="11">
    <source>
        <dbReference type="EMBL" id="MDI9094670.1"/>
    </source>
</evidence>
<feature type="transmembrane region" description="Helical" evidence="8">
    <location>
        <begin position="346"/>
        <end position="367"/>
    </location>
</feature>
<dbReference type="NCBIfam" id="TIGR00771">
    <property type="entry name" value="DcuC"/>
    <property type="match status" value="1"/>
</dbReference>
<evidence type="ECO:0000256" key="2">
    <source>
        <dbReference type="ARBA" id="ARBA00005275"/>
    </source>
</evidence>
<reference evidence="9" key="2">
    <citation type="submission" date="2020-05" db="EMBL/GenBank/DDBJ databases">
        <authorList>
            <person name="Delgado-Blas J."/>
        </authorList>
    </citation>
    <scope>NUCLEOTIDE SEQUENCE</scope>
    <source>
        <strain evidence="9">BB1453</strain>
    </source>
</reference>
<evidence type="ECO:0000256" key="4">
    <source>
        <dbReference type="ARBA" id="ARBA00022475"/>
    </source>
</evidence>
<dbReference type="RefSeq" id="WP_047756434.1">
    <property type="nucleotide sequence ID" value="NZ_ABDWLN020000085.1"/>
</dbReference>
<feature type="transmembrane region" description="Helical" evidence="8">
    <location>
        <begin position="114"/>
        <end position="141"/>
    </location>
</feature>
<dbReference type="PANTHER" id="PTHR42002">
    <property type="entry name" value="ANAEROBIC C4-DICARBOXYLATE TRANSPORTER DCUC-RELATED"/>
    <property type="match status" value="1"/>
</dbReference>
<feature type="transmembrane region" description="Helical" evidence="8">
    <location>
        <begin position="271"/>
        <end position="290"/>
    </location>
</feature>
<dbReference type="EMBL" id="NOWC01000010">
    <property type="protein sequence ID" value="OZS74623.1"/>
    <property type="molecule type" value="Genomic_DNA"/>
</dbReference>
<feature type="transmembrane region" description="Helical" evidence="8">
    <location>
        <begin position="69"/>
        <end position="90"/>
    </location>
</feature>
<keyword evidence="6 8" id="KW-1133">Transmembrane helix</keyword>
<feature type="transmembrane region" description="Helical" evidence="8">
    <location>
        <begin position="245"/>
        <end position="265"/>
    </location>
</feature>
<feature type="transmembrane region" description="Helical" evidence="8">
    <location>
        <begin position="190"/>
        <end position="215"/>
    </location>
</feature>